<protein>
    <submittedName>
        <fullName evidence="1">Uncharacterized protein</fullName>
    </submittedName>
</protein>
<proteinExistence type="predicted"/>
<dbReference type="AlphaFoldDB" id="A0A2N3PJG7"/>
<evidence type="ECO:0000313" key="1">
    <source>
        <dbReference type="EMBL" id="PKT81183.1"/>
    </source>
</evidence>
<keyword evidence="2" id="KW-1185">Reference proteome</keyword>
<dbReference type="Proteomes" id="UP000233350">
    <property type="component" value="Unassembled WGS sequence"/>
</dbReference>
<dbReference type="OrthoDB" id="5317903at2"/>
<gene>
    <name evidence="1" type="ORF">BCM31_05150</name>
</gene>
<dbReference type="EMBL" id="MBPK01000032">
    <property type="protein sequence ID" value="PKT81183.1"/>
    <property type="molecule type" value="Genomic_DNA"/>
</dbReference>
<organism evidence="1 2">
    <name type="scientific">Helicobacter winghamensis</name>
    <dbReference type="NCBI Taxonomy" id="157268"/>
    <lineage>
        <taxon>Bacteria</taxon>
        <taxon>Pseudomonadati</taxon>
        <taxon>Campylobacterota</taxon>
        <taxon>Epsilonproteobacteria</taxon>
        <taxon>Campylobacterales</taxon>
        <taxon>Helicobacteraceae</taxon>
        <taxon>Helicobacter</taxon>
    </lineage>
</organism>
<comment type="caution">
    <text evidence="1">The sequence shown here is derived from an EMBL/GenBank/DDBJ whole genome shotgun (WGS) entry which is preliminary data.</text>
</comment>
<sequence>MSRNEIITHLMQYGHSKETLDKMQTLELECLFKQNSKTRITDYLEAIKQNEVVEIANEDDASHIESEVGKIYYAISGELINFTALYDAIEKIFDQYGLNETIELVLSQSSDKRYRQMTQIVEVAYRAYQEELLAEIERLCEFYPPQEKFEQMRFYSSRRGDVAFLRKSIQKMRIQSNQASFSRIAQQKFSIIHDYYPDMMYESYEEFYENDEEKDAIIERIMALTGAYKRQQLKAKKFQVLKHMERVLLRDKEREKEEKALIKQYIKKVGEAIAQEDELAFGEIIKEALKVLEERDVQYVVEHFDIASNPLILQRFNIIMRDNRPK</sequence>
<name>A0A2N3PJG7_9HELI</name>
<evidence type="ECO:0000313" key="2">
    <source>
        <dbReference type="Proteomes" id="UP000233350"/>
    </source>
</evidence>
<reference evidence="1 2" key="1">
    <citation type="submission" date="2016-07" db="EMBL/GenBank/DDBJ databases">
        <title>Detection of Helicobacter winghamensis from caecal content of red fox (Vulpes vulpes).</title>
        <authorList>
            <person name="Zanoni R.G."/>
            <person name="Florio D."/>
            <person name="Caffara M."/>
            <person name="Renzi M."/>
            <person name="Parisi A."/>
            <person name="Pasquali F."/>
            <person name="Manfreda G."/>
        </authorList>
    </citation>
    <scope>NUCLEOTIDE SEQUENCE [LARGE SCALE GENOMIC DNA]</scope>
    <source>
        <strain evidence="1 2">295_13</strain>
    </source>
</reference>
<dbReference type="STRING" id="556267.HWAG_00138"/>
<accession>A0A2N3PJG7</accession>